<evidence type="ECO:0000256" key="6">
    <source>
        <dbReference type="PIRSR" id="PIRSR000105-2"/>
    </source>
</evidence>
<feature type="binding site" evidence="6">
    <location>
        <position position="273"/>
    </location>
    <ligand>
        <name>NAD(+)</name>
        <dbReference type="ChEBI" id="CHEBI:57540"/>
    </ligand>
</feature>
<dbReference type="STRING" id="335541.Swol_1171"/>
<dbReference type="InterPro" id="IPR008927">
    <property type="entry name" value="6-PGluconate_DH-like_C_sf"/>
</dbReference>
<name>Q0AXS4_SYNWW</name>
<organism evidence="9 10">
    <name type="scientific">Syntrophomonas wolfei subsp. wolfei (strain DSM 2245B / Goettingen)</name>
    <dbReference type="NCBI Taxonomy" id="335541"/>
    <lineage>
        <taxon>Bacteria</taxon>
        <taxon>Bacillati</taxon>
        <taxon>Bacillota</taxon>
        <taxon>Clostridia</taxon>
        <taxon>Eubacteriales</taxon>
        <taxon>Syntrophomonadaceae</taxon>
        <taxon>Syntrophomonas</taxon>
    </lineage>
</organism>
<dbReference type="Pfam" id="PF00725">
    <property type="entry name" value="3HCDH"/>
    <property type="match status" value="1"/>
</dbReference>
<dbReference type="RefSeq" id="WP_011640583.1">
    <property type="nucleotide sequence ID" value="NC_008346.1"/>
</dbReference>
<keyword evidence="6" id="KW-0520">NAD</keyword>
<dbReference type="PROSITE" id="PS00067">
    <property type="entry name" value="3HCDH"/>
    <property type="match status" value="1"/>
</dbReference>
<dbReference type="FunFam" id="3.40.50.720:FF:000009">
    <property type="entry name" value="Fatty oxidation complex, alpha subunit"/>
    <property type="match status" value="1"/>
</dbReference>
<feature type="binding site" evidence="6">
    <location>
        <position position="31"/>
    </location>
    <ligand>
        <name>NAD(+)</name>
        <dbReference type="ChEBI" id="CHEBI:57540"/>
    </ligand>
</feature>
<dbReference type="OrthoDB" id="9771883at2"/>
<dbReference type="eggNOG" id="COG1250">
    <property type="taxonomic scope" value="Bacteria"/>
</dbReference>
<dbReference type="GO" id="GO:0008691">
    <property type="term" value="F:3-hydroxybutyryl-CoA dehydrogenase activity"/>
    <property type="evidence" value="ECO:0007669"/>
    <property type="project" value="TreeGrafter"/>
</dbReference>
<keyword evidence="3 9" id="KW-0560">Oxidoreductase</keyword>
<evidence type="ECO:0000313" key="10">
    <source>
        <dbReference type="Proteomes" id="UP000001968"/>
    </source>
</evidence>
<evidence type="ECO:0000313" key="9">
    <source>
        <dbReference type="EMBL" id="ABI68480.1"/>
    </source>
</evidence>
<dbReference type="SUPFAM" id="SSF48179">
    <property type="entry name" value="6-phosphogluconate dehydrogenase C-terminal domain-like"/>
    <property type="match status" value="1"/>
</dbReference>
<dbReference type="Pfam" id="PF02737">
    <property type="entry name" value="3HCDH_N"/>
    <property type="match status" value="1"/>
</dbReference>
<evidence type="ECO:0000256" key="1">
    <source>
        <dbReference type="ARBA" id="ARBA00005086"/>
    </source>
</evidence>
<feature type="binding site" evidence="6">
    <location>
        <position position="117"/>
    </location>
    <ligand>
        <name>NAD(+)</name>
        <dbReference type="ChEBI" id="CHEBI:57540"/>
    </ligand>
</feature>
<evidence type="ECO:0000259" key="7">
    <source>
        <dbReference type="Pfam" id="PF00725"/>
    </source>
</evidence>
<evidence type="ECO:0000256" key="3">
    <source>
        <dbReference type="ARBA" id="ARBA00023002"/>
    </source>
</evidence>
<dbReference type="InterPro" id="IPR036291">
    <property type="entry name" value="NAD(P)-bd_dom_sf"/>
</dbReference>
<feature type="binding site" evidence="6">
    <location>
        <position position="141"/>
    </location>
    <ligand>
        <name>NAD(+)</name>
        <dbReference type="ChEBI" id="CHEBI:57540"/>
    </ligand>
</feature>
<dbReference type="GO" id="GO:0006635">
    <property type="term" value="P:fatty acid beta-oxidation"/>
    <property type="evidence" value="ECO:0007669"/>
    <property type="project" value="TreeGrafter"/>
</dbReference>
<dbReference type="Gene3D" id="3.40.50.720">
    <property type="entry name" value="NAD(P)-binding Rossmann-like Domain"/>
    <property type="match status" value="1"/>
</dbReference>
<dbReference type="GO" id="GO:0070403">
    <property type="term" value="F:NAD+ binding"/>
    <property type="evidence" value="ECO:0007669"/>
    <property type="project" value="InterPro"/>
</dbReference>
<dbReference type="InterPro" id="IPR013328">
    <property type="entry name" value="6PGD_dom2"/>
</dbReference>
<dbReference type="GO" id="GO:0019605">
    <property type="term" value="P:butyrate metabolic process"/>
    <property type="evidence" value="ECO:0007669"/>
    <property type="project" value="UniProtKB-UniPathway"/>
</dbReference>
<feature type="domain" description="3-hydroxyacyl-CoA dehydrogenase C-terminal" evidence="7">
    <location>
        <begin position="185"/>
        <end position="281"/>
    </location>
</feature>
<dbReference type="KEGG" id="swo:Swol_1171"/>
<dbReference type="Proteomes" id="UP000001968">
    <property type="component" value="Chromosome"/>
</dbReference>
<evidence type="ECO:0000259" key="8">
    <source>
        <dbReference type="Pfam" id="PF02737"/>
    </source>
</evidence>
<dbReference type="InterPro" id="IPR022694">
    <property type="entry name" value="3-OHacyl-CoA_DH"/>
</dbReference>
<dbReference type="InterPro" id="IPR006108">
    <property type="entry name" value="3HC_DH_C"/>
</dbReference>
<dbReference type="UniPathway" id="UPA00863"/>
<protein>
    <recommendedName>
        <fullName evidence="4">3-hydroxybutyryl-CoA dehydrogenase</fullName>
    </recommendedName>
</protein>
<dbReference type="PANTHER" id="PTHR48075">
    <property type="entry name" value="3-HYDROXYACYL-COA DEHYDROGENASE FAMILY PROTEIN"/>
    <property type="match status" value="1"/>
</dbReference>
<feature type="binding site" evidence="6">
    <location>
        <position position="90"/>
    </location>
    <ligand>
        <name>NAD(+)</name>
        <dbReference type="ChEBI" id="CHEBI:57540"/>
    </ligand>
</feature>
<evidence type="ECO:0000256" key="4">
    <source>
        <dbReference type="ARBA" id="ARBA00067747"/>
    </source>
</evidence>
<dbReference type="PANTHER" id="PTHR48075:SF5">
    <property type="entry name" value="3-HYDROXYBUTYRYL-COA DEHYDROGENASE"/>
    <property type="match status" value="1"/>
</dbReference>
<feature type="binding site" evidence="6">
    <location>
        <begin position="8"/>
        <end position="13"/>
    </location>
    <ligand>
        <name>NAD(+)</name>
        <dbReference type="ChEBI" id="CHEBI:57540"/>
    </ligand>
</feature>
<dbReference type="InterPro" id="IPR006180">
    <property type="entry name" value="3-OHacyl-CoA_DH_CS"/>
</dbReference>
<dbReference type="InterPro" id="IPR006176">
    <property type="entry name" value="3-OHacyl-CoA_DH_NAD-bd"/>
</dbReference>
<evidence type="ECO:0000256" key="5">
    <source>
        <dbReference type="PIRSR" id="PIRSR000105-1"/>
    </source>
</evidence>
<dbReference type="PIRSF" id="PIRSF000105">
    <property type="entry name" value="HCDH"/>
    <property type="match status" value="1"/>
</dbReference>
<accession>Q0AXS4</accession>
<comment type="pathway">
    <text evidence="1">Lipid metabolism; butanoate metabolism.</text>
</comment>
<dbReference type="Gene3D" id="1.10.1040.10">
    <property type="entry name" value="N-(1-d-carboxylethyl)-l-norvaline Dehydrogenase, domain 2"/>
    <property type="match status" value="1"/>
</dbReference>
<feature type="domain" description="3-hydroxyacyl-CoA dehydrogenase NAD binding" evidence="8">
    <location>
        <begin position="3"/>
        <end position="181"/>
    </location>
</feature>
<feature type="site" description="Important for catalytic activity" evidence="5">
    <location>
        <position position="138"/>
    </location>
</feature>
<feature type="binding site" evidence="6">
    <location>
        <position position="95"/>
    </location>
    <ligand>
        <name>NAD(+)</name>
        <dbReference type="ChEBI" id="CHEBI:57540"/>
    </ligand>
</feature>
<sequence length="283" mass="31709">MNKIAVLGAGIMGAGIAQILAQGGYSVIMRDLQMTLVKDGLQTIEENLEKEIEKGILHNEEKEIIMQRIQGSTDLADLHDADLVIEAVVENMAIKKQIFAELDNLCPYHTILATNTSSLSIAEIASSTRRRDRIVGLHFFNPVYKVKLVEVIKGIDTSPETLETARDFVQNLGKYPVVVSRESPGFIVNRILIPYLNEAIWVYGEGLAEKEDIDLAMKLGAGMPRGPLELADSIGLDHLYASIQVFYEEFRDPKYRPHTLFSTMVRAGYWGKKSGRGFYNYRD</sequence>
<reference evidence="10" key="1">
    <citation type="journal article" date="2010" name="Environ. Microbiol.">
        <title>The genome of Syntrophomonas wolfei: new insights into syntrophic metabolism and biohydrogen production.</title>
        <authorList>
            <person name="Sieber J.R."/>
            <person name="Sims D.R."/>
            <person name="Han C."/>
            <person name="Kim E."/>
            <person name="Lykidis A."/>
            <person name="Lapidus A.L."/>
            <person name="McDonnald E."/>
            <person name="Rohlin L."/>
            <person name="Culley D.E."/>
            <person name="Gunsalus R."/>
            <person name="McInerney M.J."/>
        </authorList>
    </citation>
    <scope>NUCLEOTIDE SEQUENCE [LARGE SCALE GENOMIC DNA]</scope>
    <source>
        <strain evidence="10">DSM 2245B / Goettingen</strain>
    </source>
</reference>
<gene>
    <name evidence="9" type="ordered locus">Swol_1171</name>
</gene>
<keyword evidence="10" id="KW-1185">Reference proteome</keyword>
<comment type="similarity">
    <text evidence="2">Belongs to the 3-hydroxyacyl-CoA dehydrogenase family.</text>
</comment>
<dbReference type="SUPFAM" id="SSF51735">
    <property type="entry name" value="NAD(P)-binding Rossmann-fold domains"/>
    <property type="match status" value="1"/>
</dbReference>
<dbReference type="HOGENOM" id="CLU_009834_2_0_9"/>
<proteinExistence type="inferred from homology"/>
<dbReference type="AlphaFoldDB" id="Q0AXS4"/>
<dbReference type="EMBL" id="CP000448">
    <property type="protein sequence ID" value="ABI68480.1"/>
    <property type="molecule type" value="Genomic_DNA"/>
</dbReference>
<evidence type="ECO:0000256" key="2">
    <source>
        <dbReference type="ARBA" id="ARBA00009463"/>
    </source>
</evidence>